<evidence type="ECO:0000313" key="1">
    <source>
        <dbReference type="EMBL" id="PIK44327.1"/>
    </source>
</evidence>
<dbReference type="AlphaFoldDB" id="A0A2G8K8L5"/>
<proteinExistence type="predicted"/>
<dbReference type="Gene3D" id="3.30.2140.20">
    <property type="match status" value="1"/>
</dbReference>
<dbReference type="InterPro" id="IPR038765">
    <property type="entry name" value="Papain-like_cys_pep_sf"/>
</dbReference>
<dbReference type="SUPFAM" id="SSF54001">
    <property type="entry name" value="Cysteine proteinases"/>
    <property type="match status" value="1"/>
</dbReference>
<dbReference type="InterPro" id="IPR053710">
    <property type="entry name" value="Arylamine_NAT_domain_sf"/>
</dbReference>
<protein>
    <recommendedName>
        <fullName evidence="3">Arylamine N-acetyltransferase</fullName>
    </recommendedName>
</protein>
<gene>
    <name evidence="1" type="ORF">BSL78_18800</name>
</gene>
<accession>A0A2G8K8L5</accession>
<keyword evidence="2" id="KW-1185">Reference proteome</keyword>
<evidence type="ECO:0000313" key="2">
    <source>
        <dbReference type="Proteomes" id="UP000230750"/>
    </source>
</evidence>
<reference evidence="1 2" key="1">
    <citation type="journal article" date="2017" name="PLoS Biol.">
        <title>The sea cucumber genome provides insights into morphological evolution and visceral regeneration.</title>
        <authorList>
            <person name="Zhang X."/>
            <person name="Sun L."/>
            <person name="Yuan J."/>
            <person name="Sun Y."/>
            <person name="Gao Y."/>
            <person name="Zhang L."/>
            <person name="Li S."/>
            <person name="Dai H."/>
            <person name="Hamel J.F."/>
            <person name="Liu C."/>
            <person name="Yu Y."/>
            <person name="Liu S."/>
            <person name="Lin W."/>
            <person name="Guo K."/>
            <person name="Jin S."/>
            <person name="Xu P."/>
            <person name="Storey K.B."/>
            <person name="Huan P."/>
            <person name="Zhang T."/>
            <person name="Zhou Y."/>
            <person name="Zhang J."/>
            <person name="Lin C."/>
            <person name="Li X."/>
            <person name="Xing L."/>
            <person name="Huo D."/>
            <person name="Sun M."/>
            <person name="Wang L."/>
            <person name="Mercier A."/>
            <person name="Li F."/>
            <person name="Yang H."/>
            <person name="Xiang J."/>
        </authorList>
    </citation>
    <scope>NUCLEOTIDE SEQUENCE [LARGE SCALE GENOMIC DNA]</scope>
    <source>
        <strain evidence="1">Shaxun</strain>
        <tissue evidence="1">Muscle</tissue>
    </source>
</reference>
<sequence>MGLQMGLRLMRRNYIGVLDQLTSQTTSTSPWRKTTCLVKSQPVIMKHSSMTYQTYEGTKQQPYPLTRAETVAFLEDRLGIEHPLECFKEDPENLLNRIAECIKKKVPFTTGHLFARPLNEVSDIIGKYHILSGHGGSCGTINPFTSALLQNIGYKTKALNGFDPILGYVVHVTTVVCDVTFPGSRHLVEPGARPPLLRAIPLDFVAESPIYKCHHMYNKFFKRDGRLLWCARAPQKALASLSKHHRVMTDANGDDWQVWIIYLLEEPNARVVFNQYWQQFSRGEKRMSKGVDIFVFTGFQKDKFVIVAGSPEKLMFSSFDADGAAEKFEMTARELKSFFEKTFSENLLDKIIKANYKYCT</sequence>
<organism evidence="1 2">
    <name type="scientific">Stichopus japonicus</name>
    <name type="common">Sea cucumber</name>
    <dbReference type="NCBI Taxonomy" id="307972"/>
    <lineage>
        <taxon>Eukaryota</taxon>
        <taxon>Metazoa</taxon>
        <taxon>Echinodermata</taxon>
        <taxon>Eleutherozoa</taxon>
        <taxon>Echinozoa</taxon>
        <taxon>Holothuroidea</taxon>
        <taxon>Aspidochirotacea</taxon>
        <taxon>Aspidochirotida</taxon>
        <taxon>Stichopodidae</taxon>
        <taxon>Apostichopus</taxon>
    </lineage>
</organism>
<evidence type="ECO:0008006" key="3">
    <source>
        <dbReference type="Google" id="ProtNLM"/>
    </source>
</evidence>
<dbReference type="Proteomes" id="UP000230750">
    <property type="component" value="Unassembled WGS sequence"/>
</dbReference>
<comment type="caution">
    <text evidence="1">The sequence shown here is derived from an EMBL/GenBank/DDBJ whole genome shotgun (WGS) entry which is preliminary data.</text>
</comment>
<name>A0A2G8K8L5_STIJA</name>
<dbReference type="OrthoDB" id="10557321at2759"/>
<dbReference type="EMBL" id="MRZV01000783">
    <property type="protein sequence ID" value="PIK44327.1"/>
    <property type="molecule type" value="Genomic_DNA"/>
</dbReference>